<dbReference type="Proteomes" id="UP000076532">
    <property type="component" value="Unassembled WGS sequence"/>
</dbReference>
<proteinExistence type="predicted"/>
<gene>
    <name evidence="2" type="ORF">FIBSPDRAFT_885216</name>
</gene>
<sequence length="288" mass="32212">MAHFAIPLVNFNINTIDIVIVPCQFLPSPIRTHPCASIPRKRMPRRPRILSFPGAVVAFCKSLRLPSATNRYPRHAARRTLVPSPTQVKTADMEVDDSVFAHKGHSLDTVDHKLSPEANVASSSSLSELQARSKSPLSLISCPILEHWNSSALEHSSRAKTTEPPLSDEESIYALDGDERHSIGHSVTLAASSQSLPRPRSASPEPDLGFLPLSPPPSHFRARRENAWRYAELDVAPRQSEDGPRYWPRHLRLPYHFLYAFCVINPHLALIDKWEIRETAVQIHSADS</sequence>
<organism evidence="2 3">
    <name type="scientific">Athelia psychrophila</name>
    <dbReference type="NCBI Taxonomy" id="1759441"/>
    <lineage>
        <taxon>Eukaryota</taxon>
        <taxon>Fungi</taxon>
        <taxon>Dikarya</taxon>
        <taxon>Basidiomycota</taxon>
        <taxon>Agaricomycotina</taxon>
        <taxon>Agaricomycetes</taxon>
        <taxon>Agaricomycetidae</taxon>
        <taxon>Atheliales</taxon>
        <taxon>Atheliaceae</taxon>
        <taxon>Athelia</taxon>
    </lineage>
</organism>
<evidence type="ECO:0000313" key="2">
    <source>
        <dbReference type="EMBL" id="KZP29128.1"/>
    </source>
</evidence>
<dbReference type="EMBL" id="KV417500">
    <property type="protein sequence ID" value="KZP29128.1"/>
    <property type="molecule type" value="Genomic_DNA"/>
</dbReference>
<name>A0A166S821_9AGAM</name>
<dbReference type="AlphaFoldDB" id="A0A166S821"/>
<keyword evidence="3" id="KW-1185">Reference proteome</keyword>
<reference evidence="2 3" key="1">
    <citation type="journal article" date="2016" name="Mol. Biol. Evol.">
        <title>Comparative Genomics of Early-Diverging Mushroom-Forming Fungi Provides Insights into the Origins of Lignocellulose Decay Capabilities.</title>
        <authorList>
            <person name="Nagy L.G."/>
            <person name="Riley R."/>
            <person name="Tritt A."/>
            <person name="Adam C."/>
            <person name="Daum C."/>
            <person name="Floudas D."/>
            <person name="Sun H."/>
            <person name="Yadav J.S."/>
            <person name="Pangilinan J."/>
            <person name="Larsson K.H."/>
            <person name="Matsuura K."/>
            <person name="Barry K."/>
            <person name="Labutti K."/>
            <person name="Kuo R."/>
            <person name="Ohm R.A."/>
            <person name="Bhattacharya S.S."/>
            <person name="Shirouzu T."/>
            <person name="Yoshinaga Y."/>
            <person name="Martin F.M."/>
            <person name="Grigoriev I.V."/>
            <person name="Hibbett D.S."/>
        </authorList>
    </citation>
    <scope>NUCLEOTIDE SEQUENCE [LARGE SCALE GENOMIC DNA]</scope>
    <source>
        <strain evidence="2 3">CBS 109695</strain>
    </source>
</reference>
<accession>A0A166S821</accession>
<protein>
    <submittedName>
        <fullName evidence="2">Uncharacterized protein</fullName>
    </submittedName>
</protein>
<evidence type="ECO:0000256" key="1">
    <source>
        <dbReference type="SAM" id="MobiDB-lite"/>
    </source>
</evidence>
<evidence type="ECO:0000313" key="3">
    <source>
        <dbReference type="Proteomes" id="UP000076532"/>
    </source>
</evidence>
<feature type="region of interest" description="Disordered" evidence="1">
    <location>
        <begin position="189"/>
        <end position="215"/>
    </location>
</feature>